<dbReference type="Proteomes" id="UP000178198">
    <property type="component" value="Chromosome"/>
</dbReference>
<sequence>MFQKPTTKSFAAVAIETGAFVAGAKVGDGIVAVMPDSVSSYRRYLVAGMTLLAAACVAPKTTMAQAAQNALIGAGAKQLYDELSETLAGAIPVTAGSSTTNKFVNAVVGHSPDAALVADTSQVGVGAWLGEPENMWDRPAELQEAEFTGL</sequence>
<evidence type="ECO:0000313" key="1">
    <source>
        <dbReference type="EMBL" id="AOZ99602.1"/>
    </source>
</evidence>
<dbReference type="EMBL" id="CP017774">
    <property type="protein sequence ID" value="AOZ99602.1"/>
    <property type="molecule type" value="Genomic_DNA"/>
</dbReference>
<protein>
    <submittedName>
        <fullName evidence="1">Uncharacterized protein</fullName>
    </submittedName>
</protein>
<dbReference type="RefSeq" id="WP_071184851.1">
    <property type="nucleotide sequence ID" value="NZ_CP017774.1"/>
</dbReference>
<dbReference type="AlphaFoldDB" id="A0A1D9PAP9"/>
<evidence type="ECO:0000313" key="2">
    <source>
        <dbReference type="Proteomes" id="UP000178198"/>
    </source>
</evidence>
<accession>A0A1D9PAP9</accession>
<organism evidence="1 2">
    <name type="scientific">Flavobacterium commune</name>
    <dbReference type="NCBI Taxonomy" id="1306519"/>
    <lineage>
        <taxon>Bacteria</taxon>
        <taxon>Pseudomonadati</taxon>
        <taxon>Bacteroidota</taxon>
        <taxon>Flavobacteriia</taxon>
        <taxon>Flavobacteriales</taxon>
        <taxon>Flavobacteriaceae</taxon>
        <taxon>Flavobacterium</taxon>
    </lineage>
</organism>
<keyword evidence="2" id="KW-1185">Reference proteome</keyword>
<reference evidence="1 2" key="1">
    <citation type="submission" date="2016-10" db="EMBL/GenBank/DDBJ databases">
        <title>Complete Genome Sequence of Flavobacterium sp. PK15.</title>
        <authorList>
            <person name="Ekwe A."/>
            <person name="Kim S.B."/>
        </authorList>
    </citation>
    <scope>NUCLEOTIDE SEQUENCE [LARGE SCALE GENOMIC DNA]</scope>
    <source>
        <strain evidence="1 2">PK15</strain>
    </source>
</reference>
<name>A0A1D9PAP9_9FLAO</name>
<dbReference type="OrthoDB" id="1366835at2"/>
<proteinExistence type="predicted"/>
<dbReference type="KEGG" id="fcm:BIW12_09195"/>
<dbReference type="STRING" id="1306519.BIW12_09195"/>
<gene>
    <name evidence="1" type="ORF">BIW12_09195</name>
</gene>